<evidence type="ECO:0000313" key="3">
    <source>
        <dbReference type="Proteomes" id="UP001151760"/>
    </source>
</evidence>
<feature type="region of interest" description="Disordered" evidence="1">
    <location>
        <begin position="1"/>
        <end position="38"/>
    </location>
</feature>
<reference evidence="2" key="1">
    <citation type="journal article" date="2022" name="Int. J. Mol. Sci.">
        <title>Draft Genome of Tanacetum Coccineum: Genomic Comparison of Closely Related Tanacetum-Family Plants.</title>
        <authorList>
            <person name="Yamashiro T."/>
            <person name="Shiraishi A."/>
            <person name="Nakayama K."/>
            <person name="Satake H."/>
        </authorList>
    </citation>
    <scope>NUCLEOTIDE SEQUENCE</scope>
</reference>
<dbReference type="EMBL" id="BQNB010021655">
    <property type="protein sequence ID" value="GJU08674.1"/>
    <property type="molecule type" value="Genomic_DNA"/>
</dbReference>
<keyword evidence="3" id="KW-1185">Reference proteome</keyword>
<organism evidence="2 3">
    <name type="scientific">Tanacetum coccineum</name>
    <dbReference type="NCBI Taxonomy" id="301880"/>
    <lineage>
        <taxon>Eukaryota</taxon>
        <taxon>Viridiplantae</taxon>
        <taxon>Streptophyta</taxon>
        <taxon>Embryophyta</taxon>
        <taxon>Tracheophyta</taxon>
        <taxon>Spermatophyta</taxon>
        <taxon>Magnoliopsida</taxon>
        <taxon>eudicotyledons</taxon>
        <taxon>Gunneridae</taxon>
        <taxon>Pentapetalae</taxon>
        <taxon>asterids</taxon>
        <taxon>campanulids</taxon>
        <taxon>Asterales</taxon>
        <taxon>Asteraceae</taxon>
        <taxon>Asteroideae</taxon>
        <taxon>Anthemideae</taxon>
        <taxon>Anthemidinae</taxon>
        <taxon>Tanacetum</taxon>
    </lineage>
</organism>
<accession>A0ABQ5J8J5</accession>
<sequence length="99" mass="11275">MFILKHPGNEYSLKDTNEAKTDKTEHGNGKSLKSQSQQVKVEAEDISILFGQPVPKLMGQDKELMAVMQGLGEQERWMARMKSFPFLSHNKHKFKTLAV</sequence>
<protein>
    <submittedName>
        <fullName evidence="2">Uncharacterized protein</fullName>
    </submittedName>
</protein>
<comment type="caution">
    <text evidence="2">The sequence shown here is derived from an EMBL/GenBank/DDBJ whole genome shotgun (WGS) entry which is preliminary data.</text>
</comment>
<feature type="compositionally biased region" description="Basic and acidic residues" evidence="1">
    <location>
        <begin position="12"/>
        <end position="28"/>
    </location>
</feature>
<gene>
    <name evidence="2" type="ORF">Tco_1125104</name>
</gene>
<reference evidence="2" key="2">
    <citation type="submission" date="2022-01" db="EMBL/GenBank/DDBJ databases">
        <authorList>
            <person name="Yamashiro T."/>
            <person name="Shiraishi A."/>
            <person name="Satake H."/>
            <person name="Nakayama K."/>
        </authorList>
    </citation>
    <scope>NUCLEOTIDE SEQUENCE</scope>
</reference>
<proteinExistence type="predicted"/>
<dbReference type="Proteomes" id="UP001151760">
    <property type="component" value="Unassembled WGS sequence"/>
</dbReference>
<name>A0ABQ5J8J5_9ASTR</name>
<evidence type="ECO:0000313" key="2">
    <source>
        <dbReference type="EMBL" id="GJU08674.1"/>
    </source>
</evidence>
<evidence type="ECO:0000256" key="1">
    <source>
        <dbReference type="SAM" id="MobiDB-lite"/>
    </source>
</evidence>